<sequence length="375" mass="40454">MIHLLDDIPLDYISLEKGSLNKLAPYVMKAGYRHPLIVADRNTYEAAGRAVEAELGGLGCAVTLCLIQPDATGDCIADEKSLVELLLAVTPGTTDCLLAVGSGTIHDIVRFAASKTGIPFLSVPTAPSVDGFTSKCAPLMIRGVKQTVLAAAPKAIFADLDILTRAPQELVAAGFGDMLGKFTSLFDWKFSSLTADEPYNQRAAQITEAALQDCVMHADAIGRRTEEGIRVLMNALIESGVAMLLFGQSHPASGAEHHLSHYWEMSYLKRGRKALLHGAKVGVASAEISRLYHDAVDRAQYPGDEPEQLLCHGAQVREWLAAVPSAPEIRRLLELAGGPSSLDELGIEDELFAESLREAHKLRSRHTLLRALNEA</sequence>
<reference evidence="10 11" key="1">
    <citation type="submission" date="2016-01" db="EMBL/GenBank/DDBJ databases">
        <title>Complete Genome Sequence of Paenibacillus yonginensis DCY84, a novel Plant Growth-Promoting Bacteria with Elicitation of Induced Systemic Resistance.</title>
        <authorList>
            <person name="Kim Y.J."/>
            <person name="Yang D.C."/>
            <person name="Sukweenadhi J."/>
        </authorList>
    </citation>
    <scope>NUCLEOTIDE SEQUENCE [LARGE SCALE GENOMIC DNA]</scope>
    <source>
        <strain evidence="10 11">DCY84</strain>
    </source>
</reference>
<evidence type="ECO:0000256" key="1">
    <source>
        <dbReference type="ARBA" id="ARBA00022490"/>
    </source>
</evidence>
<keyword evidence="1" id="KW-0963">Cytoplasm</keyword>
<dbReference type="Pfam" id="PF13685">
    <property type="entry name" value="Fe-ADH_2"/>
    <property type="match status" value="1"/>
</dbReference>
<evidence type="ECO:0000256" key="6">
    <source>
        <dbReference type="ARBA" id="ARBA00023027"/>
    </source>
</evidence>
<keyword evidence="7" id="KW-0443">Lipid metabolism</keyword>
<dbReference type="CDD" id="cd08175">
    <property type="entry name" value="G1PDH"/>
    <property type="match status" value="1"/>
</dbReference>
<dbReference type="STRING" id="1462996.AWM70_20505"/>
<keyword evidence="4" id="KW-0521">NADP</keyword>
<dbReference type="InterPro" id="IPR032837">
    <property type="entry name" value="G1PDH"/>
</dbReference>
<protein>
    <submittedName>
        <fullName evidence="10">Glycerol-1-phosphate dehydrogenase</fullName>
    </submittedName>
</protein>
<dbReference type="Gene3D" id="1.20.1090.10">
    <property type="entry name" value="Dehydroquinate synthase-like - alpha domain"/>
    <property type="match status" value="1"/>
</dbReference>
<keyword evidence="3" id="KW-0479">Metal-binding</keyword>
<evidence type="ECO:0000313" key="10">
    <source>
        <dbReference type="EMBL" id="ANS77359.1"/>
    </source>
</evidence>
<evidence type="ECO:0000256" key="7">
    <source>
        <dbReference type="ARBA" id="ARBA00023098"/>
    </source>
</evidence>
<evidence type="ECO:0000313" key="11">
    <source>
        <dbReference type="Proteomes" id="UP000092573"/>
    </source>
</evidence>
<gene>
    <name evidence="10" type="ORF">AWM70_20505</name>
</gene>
<dbReference type="InterPro" id="IPR016205">
    <property type="entry name" value="Glycerol_DH"/>
</dbReference>
<keyword evidence="8" id="KW-0594">Phospholipid biosynthesis</keyword>
<evidence type="ECO:0000256" key="5">
    <source>
        <dbReference type="ARBA" id="ARBA00023002"/>
    </source>
</evidence>
<evidence type="ECO:0000256" key="4">
    <source>
        <dbReference type="ARBA" id="ARBA00022857"/>
    </source>
</evidence>
<evidence type="ECO:0000256" key="9">
    <source>
        <dbReference type="ARBA" id="ARBA00023264"/>
    </source>
</evidence>
<dbReference type="PANTHER" id="PTHR43616">
    <property type="entry name" value="GLYCEROL DEHYDROGENASE"/>
    <property type="match status" value="1"/>
</dbReference>
<name>A0A1B1N7E3_9BACL</name>
<keyword evidence="2" id="KW-0444">Lipid biosynthesis</keyword>
<dbReference type="AlphaFoldDB" id="A0A1B1N7E3"/>
<evidence type="ECO:0000256" key="8">
    <source>
        <dbReference type="ARBA" id="ARBA00023209"/>
    </source>
</evidence>
<proteinExistence type="predicted"/>
<dbReference type="Proteomes" id="UP000092573">
    <property type="component" value="Chromosome"/>
</dbReference>
<dbReference type="GO" id="GO:0046872">
    <property type="term" value="F:metal ion binding"/>
    <property type="evidence" value="ECO:0007669"/>
    <property type="project" value="UniProtKB-KW"/>
</dbReference>
<dbReference type="GO" id="GO:0008654">
    <property type="term" value="P:phospholipid biosynthetic process"/>
    <property type="evidence" value="ECO:0007669"/>
    <property type="project" value="UniProtKB-KW"/>
</dbReference>
<accession>A0A1B1N7E3</accession>
<dbReference type="GO" id="GO:0016614">
    <property type="term" value="F:oxidoreductase activity, acting on CH-OH group of donors"/>
    <property type="evidence" value="ECO:0007669"/>
    <property type="project" value="InterPro"/>
</dbReference>
<keyword evidence="9" id="KW-1208">Phospholipid metabolism</keyword>
<organism evidence="10 11">
    <name type="scientific">Paenibacillus yonginensis</name>
    <dbReference type="NCBI Taxonomy" id="1462996"/>
    <lineage>
        <taxon>Bacteria</taxon>
        <taxon>Bacillati</taxon>
        <taxon>Bacillota</taxon>
        <taxon>Bacilli</taxon>
        <taxon>Bacillales</taxon>
        <taxon>Paenibacillaceae</taxon>
        <taxon>Paenibacillus</taxon>
    </lineage>
</organism>
<dbReference type="Gene3D" id="3.40.50.1970">
    <property type="match status" value="1"/>
</dbReference>
<evidence type="ECO:0000256" key="2">
    <source>
        <dbReference type="ARBA" id="ARBA00022516"/>
    </source>
</evidence>
<dbReference type="KEGG" id="pyg:AWM70_20505"/>
<keyword evidence="6" id="KW-0520">NAD</keyword>
<evidence type="ECO:0000256" key="3">
    <source>
        <dbReference type="ARBA" id="ARBA00022723"/>
    </source>
</evidence>
<keyword evidence="5" id="KW-0560">Oxidoreductase</keyword>
<dbReference type="SUPFAM" id="SSF56796">
    <property type="entry name" value="Dehydroquinate synthase-like"/>
    <property type="match status" value="1"/>
</dbReference>
<dbReference type="EMBL" id="CP014167">
    <property type="protein sequence ID" value="ANS77359.1"/>
    <property type="molecule type" value="Genomic_DNA"/>
</dbReference>
<keyword evidence="11" id="KW-1185">Reference proteome</keyword>
<dbReference type="PANTHER" id="PTHR43616:SF5">
    <property type="entry name" value="GLYCEROL DEHYDROGENASE 1"/>
    <property type="match status" value="1"/>
</dbReference>